<dbReference type="EnsemblPlants" id="AET7Gv20456500.16">
    <property type="protein sequence ID" value="AET7Gv20456500.16"/>
    <property type="gene ID" value="AET7Gv20456500"/>
</dbReference>
<organism evidence="2 3">
    <name type="scientific">Aegilops tauschii subsp. strangulata</name>
    <name type="common">Goatgrass</name>
    <dbReference type="NCBI Taxonomy" id="200361"/>
    <lineage>
        <taxon>Eukaryota</taxon>
        <taxon>Viridiplantae</taxon>
        <taxon>Streptophyta</taxon>
        <taxon>Embryophyta</taxon>
        <taxon>Tracheophyta</taxon>
        <taxon>Spermatophyta</taxon>
        <taxon>Magnoliopsida</taxon>
        <taxon>Liliopsida</taxon>
        <taxon>Poales</taxon>
        <taxon>Poaceae</taxon>
        <taxon>BOP clade</taxon>
        <taxon>Pooideae</taxon>
        <taxon>Triticodae</taxon>
        <taxon>Triticeae</taxon>
        <taxon>Triticinae</taxon>
        <taxon>Aegilops</taxon>
    </lineage>
</organism>
<proteinExistence type="predicted"/>
<reference evidence="2" key="5">
    <citation type="journal article" date="2021" name="G3 (Bethesda)">
        <title>Aegilops tauschii genome assembly Aet v5.0 features greater sequence contiguity and improved annotation.</title>
        <authorList>
            <person name="Wang L."/>
            <person name="Zhu T."/>
            <person name="Rodriguez J.C."/>
            <person name="Deal K.R."/>
            <person name="Dubcovsky J."/>
            <person name="McGuire P.E."/>
            <person name="Lux T."/>
            <person name="Spannagl M."/>
            <person name="Mayer K.F.X."/>
            <person name="Baldrich P."/>
            <person name="Meyers B.C."/>
            <person name="Huo N."/>
            <person name="Gu Y.Q."/>
            <person name="Zhou H."/>
            <person name="Devos K.M."/>
            <person name="Bennetzen J.L."/>
            <person name="Unver T."/>
            <person name="Budak H."/>
            <person name="Gulick P.J."/>
            <person name="Galiba G."/>
            <person name="Kalapos B."/>
            <person name="Nelson D.R."/>
            <person name="Li P."/>
            <person name="You F.M."/>
            <person name="Luo M.C."/>
            <person name="Dvorak J."/>
        </authorList>
    </citation>
    <scope>NUCLEOTIDE SEQUENCE [LARGE SCALE GENOMIC DNA]</scope>
    <source>
        <strain evidence="2">cv. AL8/78</strain>
    </source>
</reference>
<keyword evidence="3" id="KW-1185">Reference proteome</keyword>
<accession>A0A453R494</accession>
<reference evidence="3" key="1">
    <citation type="journal article" date="2014" name="Science">
        <title>Ancient hybridizations among the ancestral genomes of bread wheat.</title>
        <authorList>
            <consortium name="International Wheat Genome Sequencing Consortium,"/>
            <person name="Marcussen T."/>
            <person name="Sandve S.R."/>
            <person name="Heier L."/>
            <person name="Spannagl M."/>
            <person name="Pfeifer M."/>
            <person name="Jakobsen K.S."/>
            <person name="Wulff B.B."/>
            <person name="Steuernagel B."/>
            <person name="Mayer K.F."/>
            <person name="Olsen O.A."/>
        </authorList>
    </citation>
    <scope>NUCLEOTIDE SEQUENCE [LARGE SCALE GENOMIC DNA]</scope>
    <source>
        <strain evidence="3">cv. AL8/78</strain>
    </source>
</reference>
<dbReference type="AlphaFoldDB" id="A0A453R494"/>
<reference evidence="3" key="2">
    <citation type="journal article" date="2017" name="Nat. Plants">
        <title>The Aegilops tauschii genome reveals multiple impacts of transposons.</title>
        <authorList>
            <person name="Zhao G."/>
            <person name="Zou C."/>
            <person name="Li K."/>
            <person name="Wang K."/>
            <person name="Li T."/>
            <person name="Gao L."/>
            <person name="Zhang X."/>
            <person name="Wang H."/>
            <person name="Yang Z."/>
            <person name="Liu X."/>
            <person name="Jiang W."/>
            <person name="Mao L."/>
            <person name="Kong X."/>
            <person name="Jiao Y."/>
            <person name="Jia J."/>
        </authorList>
    </citation>
    <scope>NUCLEOTIDE SEQUENCE [LARGE SCALE GENOMIC DNA]</scope>
    <source>
        <strain evidence="3">cv. AL8/78</strain>
    </source>
</reference>
<dbReference type="Gene3D" id="1.25.40.10">
    <property type="entry name" value="Tetratricopeptide repeat domain"/>
    <property type="match status" value="1"/>
</dbReference>
<reference evidence="2" key="4">
    <citation type="submission" date="2019-03" db="UniProtKB">
        <authorList>
            <consortium name="EnsemblPlants"/>
        </authorList>
    </citation>
    <scope>IDENTIFICATION</scope>
</reference>
<name>A0A453R494_AEGTS</name>
<dbReference type="InterPro" id="IPR019734">
    <property type="entry name" value="TPR_rpt"/>
</dbReference>
<dbReference type="Gramene" id="AET7Gv20456500.16">
    <property type="protein sequence ID" value="AET7Gv20456500.16"/>
    <property type="gene ID" value="AET7Gv20456500"/>
</dbReference>
<dbReference type="SUPFAM" id="SSF48452">
    <property type="entry name" value="TPR-like"/>
    <property type="match status" value="1"/>
</dbReference>
<protein>
    <submittedName>
        <fullName evidence="2">Uncharacterized protein</fullName>
    </submittedName>
</protein>
<feature type="repeat" description="TPR" evidence="1">
    <location>
        <begin position="1"/>
        <end position="26"/>
    </location>
</feature>
<evidence type="ECO:0000313" key="2">
    <source>
        <dbReference type="EnsemblPlants" id="AET7Gv20456500.16"/>
    </source>
</evidence>
<dbReference type="PROSITE" id="PS50005">
    <property type="entry name" value="TPR"/>
    <property type="match status" value="1"/>
</dbReference>
<keyword evidence="1" id="KW-0802">TPR repeat</keyword>
<evidence type="ECO:0000256" key="1">
    <source>
        <dbReference type="PROSITE-ProRule" id="PRU00339"/>
    </source>
</evidence>
<evidence type="ECO:0000313" key="3">
    <source>
        <dbReference type="Proteomes" id="UP000015105"/>
    </source>
</evidence>
<sequence>QAHIALNDIDAAVESFQHALDLEPNDGAIKRELAAAKKKISNRRDKERKAYARMFQP</sequence>
<dbReference type="InterPro" id="IPR011990">
    <property type="entry name" value="TPR-like_helical_dom_sf"/>
</dbReference>
<reference evidence="2" key="3">
    <citation type="journal article" date="2017" name="Nature">
        <title>Genome sequence of the progenitor of the wheat D genome Aegilops tauschii.</title>
        <authorList>
            <person name="Luo M.C."/>
            <person name="Gu Y.Q."/>
            <person name="Puiu D."/>
            <person name="Wang H."/>
            <person name="Twardziok S.O."/>
            <person name="Deal K.R."/>
            <person name="Huo N."/>
            <person name="Zhu T."/>
            <person name="Wang L."/>
            <person name="Wang Y."/>
            <person name="McGuire P.E."/>
            <person name="Liu S."/>
            <person name="Long H."/>
            <person name="Ramasamy R.K."/>
            <person name="Rodriguez J.C."/>
            <person name="Van S.L."/>
            <person name="Yuan L."/>
            <person name="Wang Z."/>
            <person name="Xia Z."/>
            <person name="Xiao L."/>
            <person name="Anderson O.D."/>
            <person name="Ouyang S."/>
            <person name="Liang Y."/>
            <person name="Zimin A.V."/>
            <person name="Pertea G."/>
            <person name="Qi P."/>
            <person name="Bennetzen J.L."/>
            <person name="Dai X."/>
            <person name="Dawson M.W."/>
            <person name="Muller H.G."/>
            <person name="Kugler K."/>
            <person name="Rivarola-Duarte L."/>
            <person name="Spannagl M."/>
            <person name="Mayer K.F.X."/>
            <person name="Lu F.H."/>
            <person name="Bevan M.W."/>
            <person name="Leroy P."/>
            <person name="Li P."/>
            <person name="You F.M."/>
            <person name="Sun Q."/>
            <person name="Liu Z."/>
            <person name="Lyons E."/>
            <person name="Wicker T."/>
            <person name="Salzberg S.L."/>
            <person name="Devos K.M."/>
            <person name="Dvorak J."/>
        </authorList>
    </citation>
    <scope>NUCLEOTIDE SEQUENCE [LARGE SCALE GENOMIC DNA]</scope>
    <source>
        <strain evidence="2">cv. AL8/78</strain>
    </source>
</reference>
<dbReference type="Proteomes" id="UP000015105">
    <property type="component" value="Chromosome 7D"/>
</dbReference>